<organism evidence="1 2">
    <name type="scientific">Ambrosia artemisiifolia</name>
    <name type="common">Common ragweed</name>
    <dbReference type="NCBI Taxonomy" id="4212"/>
    <lineage>
        <taxon>Eukaryota</taxon>
        <taxon>Viridiplantae</taxon>
        <taxon>Streptophyta</taxon>
        <taxon>Embryophyta</taxon>
        <taxon>Tracheophyta</taxon>
        <taxon>Spermatophyta</taxon>
        <taxon>Magnoliopsida</taxon>
        <taxon>eudicotyledons</taxon>
        <taxon>Gunneridae</taxon>
        <taxon>Pentapetalae</taxon>
        <taxon>asterids</taxon>
        <taxon>campanulids</taxon>
        <taxon>Asterales</taxon>
        <taxon>Asteraceae</taxon>
        <taxon>Asteroideae</taxon>
        <taxon>Heliantheae alliance</taxon>
        <taxon>Heliantheae</taxon>
        <taxon>Ambrosia</taxon>
    </lineage>
</organism>
<proteinExistence type="predicted"/>
<evidence type="ECO:0000313" key="2">
    <source>
        <dbReference type="Proteomes" id="UP001206925"/>
    </source>
</evidence>
<dbReference type="AlphaFoldDB" id="A0AAD5GI00"/>
<keyword evidence="2" id="KW-1185">Reference proteome</keyword>
<evidence type="ECO:0000313" key="1">
    <source>
        <dbReference type="EMBL" id="KAI7743292.1"/>
    </source>
</evidence>
<name>A0AAD5GI00_AMBAR</name>
<dbReference type="Proteomes" id="UP001206925">
    <property type="component" value="Unassembled WGS sequence"/>
</dbReference>
<gene>
    <name evidence="1" type="ORF">M8C21_001961</name>
</gene>
<dbReference type="EMBL" id="JAMZMK010007752">
    <property type="protein sequence ID" value="KAI7743292.1"/>
    <property type="molecule type" value="Genomic_DNA"/>
</dbReference>
<reference evidence="1" key="1">
    <citation type="submission" date="2022-06" db="EMBL/GenBank/DDBJ databases">
        <title>Uncovering the hologenomic basis of an extraordinary plant invasion.</title>
        <authorList>
            <person name="Bieker V.C."/>
            <person name="Martin M.D."/>
            <person name="Gilbert T."/>
            <person name="Hodgins K."/>
            <person name="Battlay P."/>
            <person name="Petersen B."/>
            <person name="Wilson J."/>
        </authorList>
    </citation>
    <scope>NUCLEOTIDE SEQUENCE</scope>
    <source>
        <strain evidence="1">AA19_3_7</strain>
        <tissue evidence="1">Leaf</tissue>
    </source>
</reference>
<comment type="caution">
    <text evidence="1">The sequence shown here is derived from an EMBL/GenBank/DDBJ whole genome shotgun (WGS) entry which is preliminary data.</text>
</comment>
<protein>
    <submittedName>
        <fullName evidence="1">Uncharacterized protein</fullName>
    </submittedName>
</protein>
<accession>A0AAD5GI00</accession>
<sequence>MLLVVGTPKCRRKWTVLYEEDDARSALMIMVKALINSGNWVDIWFATRVLPSLIDHWLNTSQ</sequence>